<dbReference type="Proteomes" id="UP000215861">
    <property type="component" value="Unassembled WGS sequence"/>
</dbReference>
<gene>
    <name evidence="1" type="ORF">CJU81_06790</name>
</gene>
<proteinExistence type="predicted"/>
<dbReference type="EMBL" id="NQKQ01000005">
    <property type="protein sequence ID" value="PAA13863.1"/>
    <property type="molecule type" value="Genomic_DNA"/>
</dbReference>
<dbReference type="AlphaFoldDB" id="A0A267AMP5"/>
<organism evidence="1 2">
    <name type="scientific">Pseudomonas fragi</name>
    <dbReference type="NCBI Taxonomy" id="296"/>
    <lineage>
        <taxon>Bacteria</taxon>
        <taxon>Pseudomonadati</taxon>
        <taxon>Pseudomonadota</taxon>
        <taxon>Gammaproteobacteria</taxon>
        <taxon>Pseudomonadales</taxon>
        <taxon>Pseudomonadaceae</taxon>
        <taxon>Pseudomonas</taxon>
    </lineage>
</organism>
<reference evidence="1 2" key="1">
    <citation type="submission" date="2017-08" db="EMBL/GenBank/DDBJ databases">
        <title>Genomic and metabolic characterisation of spoilage-associated Pseudomonas species.</title>
        <authorList>
            <person name="Stanborough T."/>
            <person name="Fegan N."/>
            <person name="Powell S.M."/>
            <person name="Singh T."/>
            <person name="Tamplin M.L."/>
            <person name="Chandry P.S."/>
        </authorList>
    </citation>
    <scope>NUCLEOTIDE SEQUENCE [LARGE SCALE GENOMIC DNA]</scope>
    <source>
        <strain evidence="1 2">F1801</strain>
    </source>
</reference>
<sequence>MASEYTVTAQYTPDPGNPGNTMFINTSVDSGVCAEVPRLCTADRLRSFMTSIDAVSDVGLIAREAYTNERYGAFFSLDGLFRFVTLTNEATGSTRTLRFAVAGYGGRYELSKSVDGGSGHNALWWGKTEPGGAWWQAPIPCFGGGTPGYTNLSFDFFWRTPHEKRSCVKLPVFDIPGPFKYTHFNLAYSLLTPNPLDMDAGVYSGRLVYSVGPGGDIDFGDRTVANDNSLTINFQLKVNASLKVDFPPGAYRAVLQPVQGWQGWMNSGKPVPSLSASHVFRIAGTGFFKAYLNCEHLIGQDCAISTDTQSGASQVPVDIAVSLPASIVQWPGNQPALKVPLKYGVENAALFKMGGLHGSQSAKMHYDVRAEHVAEMVENPGSTYRGLATIIFDVNL</sequence>
<comment type="caution">
    <text evidence="1">The sequence shown here is derived from an EMBL/GenBank/DDBJ whole genome shotgun (WGS) entry which is preliminary data.</text>
</comment>
<name>A0A267AMP5_PSEFR</name>
<accession>A0A267AMP5</accession>
<dbReference type="OrthoDB" id="6764591at2"/>
<dbReference type="RefSeq" id="WP_095036005.1">
    <property type="nucleotide sequence ID" value="NZ_NQKQ01000005.1"/>
</dbReference>
<evidence type="ECO:0008006" key="3">
    <source>
        <dbReference type="Google" id="ProtNLM"/>
    </source>
</evidence>
<protein>
    <recommendedName>
        <fullName evidence="3">Fimbrial protein</fullName>
    </recommendedName>
</protein>
<evidence type="ECO:0000313" key="2">
    <source>
        <dbReference type="Proteomes" id="UP000215861"/>
    </source>
</evidence>
<evidence type="ECO:0000313" key="1">
    <source>
        <dbReference type="EMBL" id="PAA13863.1"/>
    </source>
</evidence>